<dbReference type="RefSeq" id="WP_097280690.1">
    <property type="nucleotide sequence ID" value="NZ_OCNJ01000009.1"/>
</dbReference>
<name>A0A286GV68_9PROT</name>
<evidence type="ECO:0000313" key="1">
    <source>
        <dbReference type="EMBL" id="SOD99453.1"/>
    </source>
</evidence>
<keyword evidence="2" id="KW-1185">Reference proteome</keyword>
<dbReference type="AlphaFoldDB" id="A0A286GV68"/>
<evidence type="ECO:0000313" key="2">
    <source>
        <dbReference type="Proteomes" id="UP000219621"/>
    </source>
</evidence>
<protein>
    <submittedName>
        <fullName evidence="1">Uncharacterized protein</fullName>
    </submittedName>
</protein>
<gene>
    <name evidence="1" type="ORF">SAMN05421508_10918</name>
</gene>
<dbReference type="OrthoDB" id="9146901at2"/>
<accession>A0A286GV68</accession>
<dbReference type="Proteomes" id="UP000219621">
    <property type="component" value="Unassembled WGS sequence"/>
</dbReference>
<proteinExistence type="predicted"/>
<organism evidence="1 2">
    <name type="scientific">Caenispirillum bisanense</name>
    <dbReference type="NCBI Taxonomy" id="414052"/>
    <lineage>
        <taxon>Bacteria</taxon>
        <taxon>Pseudomonadati</taxon>
        <taxon>Pseudomonadota</taxon>
        <taxon>Alphaproteobacteria</taxon>
        <taxon>Rhodospirillales</taxon>
        <taxon>Novispirillaceae</taxon>
        <taxon>Caenispirillum</taxon>
    </lineage>
</organism>
<dbReference type="EMBL" id="OCNJ01000009">
    <property type="protein sequence ID" value="SOD99453.1"/>
    <property type="molecule type" value="Genomic_DNA"/>
</dbReference>
<reference evidence="1 2" key="1">
    <citation type="submission" date="2017-09" db="EMBL/GenBank/DDBJ databases">
        <authorList>
            <person name="Ehlers B."/>
            <person name="Leendertz F.H."/>
        </authorList>
    </citation>
    <scope>NUCLEOTIDE SEQUENCE [LARGE SCALE GENOMIC DNA]</scope>
    <source>
        <strain evidence="1 2">USBA 140</strain>
    </source>
</reference>
<sequence>MFLGAAMRLVDLHDTARSPGNDVLVQPPEHRRGNSQGLYLTIGWRILEELRDQELTGKNTFVDLIPFARRAAADFGVSEEDVKQVVRMLATPTELRFMDYADSGLIPVSTKSTALIDKKRRGYHCRLSRTGREALQFANGYLKWVHIPHEAAKLVTDLQMSEFRSFIAISQRVWLQVRDQSAEIIKAMEQPEAEALREHFTRHHDRYLQTLEETARVMGECQSLLRRQEVAEAIDAWADDDAEMGASVEHFFYITREINSATLALQRRFSTFLTEVQKRSRSYISGVRFEDMARHFVALGRNPLTRTEVLEDIHGRLGPLSIEAGHFYIMDLARSVARPRERDRPLPPRLQVRKTRTKRLPILEQFIAANRETLLAILDAGPLRLTNFLDDEYELDWSALGEEGQLVDALGVFTSPLTMNVHDDRPGKVILVKPLPVTRFDTPDGWRVSGHAVELSLVDKTQTKKASEP</sequence>